<dbReference type="AlphaFoldDB" id="A0AA43UAN8"/>
<accession>A0AA43UAN8</accession>
<evidence type="ECO:0000256" key="1">
    <source>
        <dbReference type="SAM" id="Phobius"/>
    </source>
</evidence>
<dbReference type="EMBL" id="JAUMVS010000280">
    <property type="protein sequence ID" value="MDO4842726.1"/>
    <property type="molecule type" value="Genomic_DNA"/>
</dbReference>
<keyword evidence="3" id="KW-1185">Reference proteome</keyword>
<keyword evidence="1" id="KW-0812">Transmembrane</keyword>
<reference evidence="2" key="1">
    <citation type="submission" date="2023-07" db="EMBL/GenBank/DDBJ databases">
        <title>Between Cages and Wild: Unraveling the Impact of Captivity on Animal Microbiomes and Antimicrobial Resistance.</title>
        <authorList>
            <person name="Schmartz G.P."/>
            <person name="Rehner J."/>
            <person name="Schuff M.J."/>
            <person name="Becker S.L."/>
            <person name="Kravczyk M."/>
            <person name="Gurevich A."/>
            <person name="Francke R."/>
            <person name="Mueller R."/>
            <person name="Keller V."/>
            <person name="Keller A."/>
        </authorList>
    </citation>
    <scope>NUCLEOTIDE SEQUENCE</scope>
    <source>
        <strain evidence="2">S12M_St_49</strain>
    </source>
</reference>
<dbReference type="Proteomes" id="UP001168575">
    <property type="component" value="Unassembled WGS sequence"/>
</dbReference>
<comment type="caution">
    <text evidence="2">The sequence shown here is derived from an EMBL/GenBank/DDBJ whole genome shotgun (WGS) entry which is preliminary data.</text>
</comment>
<protein>
    <submittedName>
        <fullName evidence="2">Uncharacterized protein</fullName>
    </submittedName>
</protein>
<evidence type="ECO:0000313" key="3">
    <source>
        <dbReference type="Proteomes" id="UP001168575"/>
    </source>
</evidence>
<evidence type="ECO:0000313" key="2">
    <source>
        <dbReference type="EMBL" id="MDO4842726.1"/>
    </source>
</evidence>
<feature type="non-terminal residue" evidence="2">
    <location>
        <position position="94"/>
    </location>
</feature>
<sequence>MKKKLFDKSGQMAVELAIVFPIMIIVAVVLVNALSFAGECARFDREARNAVRTEAATPSINENDSGPATRVNDALTSSFSANNESVQVTCEQSS</sequence>
<keyword evidence="1" id="KW-0472">Membrane</keyword>
<gene>
    <name evidence="2" type="ORF">Q3982_08645</name>
</gene>
<keyword evidence="1" id="KW-1133">Transmembrane helix</keyword>
<feature type="transmembrane region" description="Helical" evidence="1">
    <location>
        <begin position="12"/>
        <end position="34"/>
    </location>
</feature>
<proteinExistence type="predicted"/>
<name>A0AA43UAN8_9ACTN</name>
<organism evidence="2 3">
    <name type="scientific">Phoenicibacter congonensis</name>
    <dbReference type="NCBI Taxonomy" id="1944646"/>
    <lineage>
        <taxon>Bacteria</taxon>
        <taxon>Bacillati</taxon>
        <taxon>Actinomycetota</taxon>
        <taxon>Coriobacteriia</taxon>
        <taxon>Eggerthellales</taxon>
        <taxon>Eggerthellaceae</taxon>
        <taxon>Phoenicibacter</taxon>
    </lineage>
</organism>